<dbReference type="EMBL" id="NBTZ01000148">
    <property type="protein sequence ID" value="OTP67740.1"/>
    <property type="molecule type" value="Genomic_DNA"/>
</dbReference>
<dbReference type="InterPro" id="IPR012337">
    <property type="entry name" value="RNaseH-like_sf"/>
</dbReference>
<dbReference type="AlphaFoldDB" id="A0A242M9G3"/>
<evidence type="ECO:0000313" key="2">
    <source>
        <dbReference type="EMBL" id="OTP67740.1"/>
    </source>
</evidence>
<proteinExistence type="predicted"/>
<feature type="domain" description="Transposase Tn5 dimerisation" evidence="1">
    <location>
        <begin position="1"/>
        <end position="68"/>
    </location>
</feature>
<accession>A0A242M9G3</accession>
<comment type="caution">
    <text evidence="2">The sequence shown here is derived from an EMBL/GenBank/DDBJ whole genome shotgun (WGS) entry which is preliminary data.</text>
</comment>
<name>A0A242M9G3_CABSO</name>
<protein>
    <submittedName>
        <fullName evidence="2">Mobile element protein</fullName>
    </submittedName>
</protein>
<evidence type="ECO:0000259" key="1">
    <source>
        <dbReference type="Pfam" id="PF02281"/>
    </source>
</evidence>
<evidence type="ECO:0000313" key="3">
    <source>
        <dbReference type="Proteomes" id="UP000195221"/>
    </source>
</evidence>
<dbReference type="Pfam" id="PF02281">
    <property type="entry name" value="Dimer_Tnp_Tn5"/>
    <property type="match status" value="1"/>
</dbReference>
<dbReference type="SUPFAM" id="SSF53098">
    <property type="entry name" value="Ribonuclease H-like"/>
    <property type="match status" value="1"/>
</dbReference>
<organism evidence="2 3">
    <name type="scientific">Caballeronia sordidicola</name>
    <name type="common">Burkholderia sordidicola</name>
    <dbReference type="NCBI Taxonomy" id="196367"/>
    <lineage>
        <taxon>Bacteria</taxon>
        <taxon>Pseudomonadati</taxon>
        <taxon>Pseudomonadota</taxon>
        <taxon>Betaproteobacteria</taxon>
        <taxon>Burkholderiales</taxon>
        <taxon>Burkholderiaceae</taxon>
        <taxon>Caballeronia</taxon>
    </lineage>
</organism>
<dbReference type="InterPro" id="IPR003201">
    <property type="entry name" value="Transposase_Tn5"/>
</dbReference>
<dbReference type="Gene3D" id="1.10.740.10">
    <property type="entry name" value="Transferase Inhibitor Protein From Tn5, Chain"/>
    <property type="match status" value="1"/>
</dbReference>
<reference evidence="2 3" key="1">
    <citation type="submission" date="2017-03" db="EMBL/GenBank/DDBJ databases">
        <title>Genome analysis of strain PAMC 26577.</title>
        <authorList>
            <person name="Oh H.-M."/>
            <person name="Yang J.-A."/>
        </authorList>
    </citation>
    <scope>NUCLEOTIDE SEQUENCE [LARGE SCALE GENOMIC DNA]</scope>
    <source>
        <strain evidence="2 3">PAMC 26577</strain>
    </source>
</reference>
<dbReference type="InterPro" id="IPR014737">
    <property type="entry name" value="Transposase_Tn5-like_C"/>
</dbReference>
<gene>
    <name evidence="2" type="ORF">PAMC26577_35750</name>
</gene>
<dbReference type="Proteomes" id="UP000195221">
    <property type="component" value="Unassembled WGS sequence"/>
</dbReference>
<sequence length="82" mass="8975">MDASLFFAADEIHGAHVLCKKARPKKPPTLNQMIRMVGSLGGFLGRKSDGEPGAKTLWIGMQRVMDAVITIQILRDGYDTCV</sequence>